<evidence type="ECO:0000313" key="8">
    <source>
        <dbReference type="Proteomes" id="UP000053690"/>
    </source>
</evidence>
<dbReference type="PANTHER" id="PTHR30086">
    <property type="entry name" value="ARGININE EXPORTER PROTEIN ARGO"/>
    <property type="match status" value="1"/>
</dbReference>
<gene>
    <name evidence="7" type="ORF">AVO44_03530</name>
</gene>
<dbReference type="AlphaFoldDB" id="A0A0X3U300"/>
<organism evidence="7 8">
    <name type="scientific">Ruegeria profundi</name>
    <dbReference type="NCBI Taxonomy" id="1685378"/>
    <lineage>
        <taxon>Bacteria</taxon>
        <taxon>Pseudomonadati</taxon>
        <taxon>Pseudomonadota</taxon>
        <taxon>Alphaproteobacteria</taxon>
        <taxon>Rhodobacterales</taxon>
        <taxon>Roseobacteraceae</taxon>
        <taxon>Ruegeria</taxon>
    </lineage>
</organism>
<accession>A0A0X3U300</accession>
<keyword evidence="3 6" id="KW-0812">Transmembrane</keyword>
<evidence type="ECO:0000256" key="6">
    <source>
        <dbReference type="SAM" id="Phobius"/>
    </source>
</evidence>
<name>A0A0X3U300_9RHOB</name>
<keyword evidence="2" id="KW-1003">Cell membrane</keyword>
<evidence type="ECO:0000256" key="4">
    <source>
        <dbReference type="ARBA" id="ARBA00022989"/>
    </source>
</evidence>
<comment type="caution">
    <text evidence="7">The sequence shown here is derived from an EMBL/GenBank/DDBJ whole genome shotgun (WGS) entry which is preliminary data.</text>
</comment>
<dbReference type="PIRSF" id="PIRSF006324">
    <property type="entry name" value="LeuE"/>
    <property type="match status" value="1"/>
</dbReference>
<evidence type="ECO:0000313" key="7">
    <source>
        <dbReference type="EMBL" id="KUJ82337.1"/>
    </source>
</evidence>
<dbReference type="GO" id="GO:0005886">
    <property type="term" value="C:plasma membrane"/>
    <property type="evidence" value="ECO:0007669"/>
    <property type="project" value="UniProtKB-SubCell"/>
</dbReference>
<keyword evidence="4 6" id="KW-1133">Transmembrane helix</keyword>
<dbReference type="STRING" id="1685378.AVO44_03530"/>
<feature type="transmembrane region" description="Helical" evidence="6">
    <location>
        <begin position="41"/>
        <end position="65"/>
    </location>
</feature>
<feature type="transmembrane region" description="Helical" evidence="6">
    <location>
        <begin position="6"/>
        <end position="29"/>
    </location>
</feature>
<dbReference type="InterPro" id="IPR001123">
    <property type="entry name" value="LeuE-type"/>
</dbReference>
<keyword evidence="5 6" id="KW-0472">Membrane</keyword>
<evidence type="ECO:0000256" key="2">
    <source>
        <dbReference type="ARBA" id="ARBA00022475"/>
    </source>
</evidence>
<reference evidence="8" key="1">
    <citation type="submission" date="2015-12" db="EMBL/GenBank/DDBJ databases">
        <authorList>
            <person name="Zhang G."/>
            <person name="Stingl U."/>
        </authorList>
    </citation>
    <scope>NUCLEOTIDE SEQUENCE [LARGE SCALE GENOMIC DNA]</scope>
    <source>
        <strain evidence="8">ZGT108</strain>
    </source>
</reference>
<evidence type="ECO:0000256" key="1">
    <source>
        <dbReference type="ARBA" id="ARBA00004651"/>
    </source>
</evidence>
<evidence type="ECO:0000256" key="5">
    <source>
        <dbReference type="ARBA" id="ARBA00023136"/>
    </source>
</evidence>
<comment type="subcellular location">
    <subcellularLocation>
        <location evidence="1">Cell membrane</location>
        <topology evidence="1">Multi-pass membrane protein</topology>
    </subcellularLocation>
</comment>
<protein>
    <submittedName>
        <fullName evidence="7">Amino acid transporter</fullName>
    </submittedName>
</protein>
<keyword evidence="8" id="KW-1185">Reference proteome</keyword>
<dbReference type="Pfam" id="PF01810">
    <property type="entry name" value="LysE"/>
    <property type="match status" value="1"/>
</dbReference>
<dbReference type="OrthoDB" id="9804822at2"/>
<dbReference type="PANTHER" id="PTHR30086:SF20">
    <property type="entry name" value="ARGININE EXPORTER PROTEIN ARGO-RELATED"/>
    <property type="match status" value="1"/>
</dbReference>
<proteinExistence type="predicted"/>
<evidence type="ECO:0000256" key="3">
    <source>
        <dbReference type="ARBA" id="ARBA00022692"/>
    </source>
</evidence>
<feature type="transmembrane region" description="Helical" evidence="6">
    <location>
        <begin position="71"/>
        <end position="93"/>
    </location>
</feature>
<dbReference type="GO" id="GO:0015171">
    <property type="term" value="F:amino acid transmembrane transporter activity"/>
    <property type="evidence" value="ECO:0007669"/>
    <property type="project" value="TreeGrafter"/>
</dbReference>
<sequence>MPSFEILIAFVIATSIFAYMPGPSTLYAAAQTIARGRRAGWFAALGIHIGGYVHVVAAAVGLAILFRAIPILYLALKFAGAAYLIWLGISMFLTKAETATQPQVAGQKSARRAFWESVSVEVLNPKTAIFYVAFLPQFSDPSAVLPIWVQLLILGTIVNIMFSSADAICVILADKITTLFKASSSANRIANRIGGSILVALGVKLALDRQ</sequence>
<feature type="transmembrane region" description="Helical" evidence="6">
    <location>
        <begin position="147"/>
        <end position="173"/>
    </location>
</feature>
<dbReference type="Proteomes" id="UP000053690">
    <property type="component" value="Unassembled WGS sequence"/>
</dbReference>
<dbReference type="EMBL" id="LQBP01000001">
    <property type="protein sequence ID" value="KUJ82337.1"/>
    <property type="molecule type" value="Genomic_DNA"/>
</dbReference>